<dbReference type="SUPFAM" id="SSF52266">
    <property type="entry name" value="SGNH hydrolase"/>
    <property type="match status" value="1"/>
</dbReference>
<dbReference type="GO" id="GO:0016787">
    <property type="term" value="F:hydrolase activity"/>
    <property type="evidence" value="ECO:0007669"/>
    <property type="project" value="UniProtKB-KW"/>
</dbReference>
<dbReference type="RefSeq" id="WP_132281402.1">
    <property type="nucleotide sequence ID" value="NZ_JAOBST010000064.1"/>
</dbReference>
<name>A0A4R4F8T7_9FIRM</name>
<dbReference type="Proteomes" id="UP000295710">
    <property type="component" value="Unassembled WGS sequence"/>
</dbReference>
<organism evidence="1 2">
    <name type="scientific">Extibacter muris</name>
    <dbReference type="NCBI Taxonomy" id="1796622"/>
    <lineage>
        <taxon>Bacteria</taxon>
        <taxon>Bacillati</taxon>
        <taxon>Bacillota</taxon>
        <taxon>Clostridia</taxon>
        <taxon>Lachnospirales</taxon>
        <taxon>Lachnospiraceae</taxon>
        <taxon>Extibacter</taxon>
    </lineage>
</organism>
<proteinExistence type="predicted"/>
<dbReference type="AlphaFoldDB" id="A0A4R4F8T7"/>
<dbReference type="EMBL" id="SMMX01000030">
    <property type="protein sequence ID" value="TDA20154.1"/>
    <property type="molecule type" value="Genomic_DNA"/>
</dbReference>
<gene>
    <name evidence="1" type="ORF">E1963_18595</name>
</gene>
<evidence type="ECO:0000313" key="2">
    <source>
        <dbReference type="Proteomes" id="UP000295710"/>
    </source>
</evidence>
<keyword evidence="2" id="KW-1185">Reference proteome</keyword>
<sequence length="328" mass="38339">MQDFKKVGKKIGKNLLFCVILIILFAEVSKILENASMKNDNLVQSRNKSIFRILREPEHTIDVIALGDSLSYSSISPMELWDRYGITSYVCAQSGQKIQETYHMLETALETQSPKLVILETNAMFRGNPGLASMKESIEEWGNHYIPIFRNHDIWKSFIIDKQYPEENYKGFAFRCAVQPYEKGEYMQKTEQKEKLPDVVITYMEKIEKLCRDNGAELLLLGTPSPVNYSYQRHNSIQEYADEKSLAYLDLNLKLEEVGIDWKTDALDEGDHLNLSGAQKVTRYLGKYLKEQYELADHREEDFNIAWKKEMEEYRQKAEKHLKEMFKK</sequence>
<comment type="caution">
    <text evidence="1">The sequence shown here is derived from an EMBL/GenBank/DDBJ whole genome shotgun (WGS) entry which is preliminary data.</text>
</comment>
<dbReference type="InterPro" id="IPR036514">
    <property type="entry name" value="SGNH_hydro_sf"/>
</dbReference>
<evidence type="ECO:0000313" key="1">
    <source>
        <dbReference type="EMBL" id="TDA20154.1"/>
    </source>
</evidence>
<reference evidence="1 2" key="1">
    <citation type="journal article" date="2016" name="Nat. Microbiol.">
        <title>The Mouse Intestinal Bacterial Collection (miBC) provides host-specific insight into cultured diversity and functional potential of the gut microbiota.</title>
        <authorList>
            <person name="Lagkouvardos I."/>
            <person name="Pukall R."/>
            <person name="Abt B."/>
            <person name="Foesel B.U."/>
            <person name="Meier-Kolthoff J.P."/>
            <person name="Kumar N."/>
            <person name="Bresciani A."/>
            <person name="Martinez I."/>
            <person name="Just S."/>
            <person name="Ziegler C."/>
            <person name="Brugiroux S."/>
            <person name="Garzetti D."/>
            <person name="Wenning M."/>
            <person name="Bui T.P."/>
            <person name="Wang J."/>
            <person name="Hugenholtz F."/>
            <person name="Plugge C.M."/>
            <person name="Peterson D.A."/>
            <person name="Hornef M.W."/>
            <person name="Baines J.F."/>
            <person name="Smidt H."/>
            <person name="Walter J."/>
            <person name="Kristiansen K."/>
            <person name="Nielsen H.B."/>
            <person name="Haller D."/>
            <person name="Overmann J."/>
            <person name="Stecher B."/>
            <person name="Clavel T."/>
        </authorList>
    </citation>
    <scope>NUCLEOTIDE SEQUENCE [LARGE SCALE GENOMIC DNA]</scope>
    <source>
        <strain evidence="1 2">DSM 28560</strain>
    </source>
</reference>
<accession>A0A4R4F8T7</accession>
<keyword evidence="1" id="KW-0378">Hydrolase</keyword>
<dbReference type="Gene3D" id="3.40.50.1110">
    <property type="entry name" value="SGNH hydrolase"/>
    <property type="match status" value="1"/>
</dbReference>
<protein>
    <submittedName>
        <fullName evidence="1">SGNH/GDSL hydrolase family protein</fullName>
    </submittedName>
</protein>